<keyword evidence="3" id="KW-1185">Reference proteome</keyword>
<comment type="caution">
    <text evidence="2">The sequence shown here is derived from an EMBL/GenBank/DDBJ whole genome shotgun (WGS) entry which is preliminary data.</text>
</comment>
<feature type="region of interest" description="Disordered" evidence="1">
    <location>
        <begin position="73"/>
        <end position="95"/>
    </location>
</feature>
<dbReference type="PANTHER" id="PTHR46114">
    <property type="entry name" value="APPLE DOMAIN-CONTAINING PROTEIN"/>
    <property type="match status" value="1"/>
</dbReference>
<organism evidence="2 3">
    <name type="scientific">Acanthoscelides obtectus</name>
    <name type="common">Bean weevil</name>
    <name type="synonym">Bruchus obtectus</name>
    <dbReference type="NCBI Taxonomy" id="200917"/>
    <lineage>
        <taxon>Eukaryota</taxon>
        <taxon>Metazoa</taxon>
        <taxon>Ecdysozoa</taxon>
        <taxon>Arthropoda</taxon>
        <taxon>Hexapoda</taxon>
        <taxon>Insecta</taxon>
        <taxon>Pterygota</taxon>
        <taxon>Neoptera</taxon>
        <taxon>Endopterygota</taxon>
        <taxon>Coleoptera</taxon>
        <taxon>Polyphaga</taxon>
        <taxon>Cucujiformia</taxon>
        <taxon>Chrysomeloidea</taxon>
        <taxon>Chrysomelidae</taxon>
        <taxon>Bruchinae</taxon>
        <taxon>Bruchini</taxon>
        <taxon>Acanthoscelides</taxon>
    </lineage>
</organism>
<dbReference type="AlphaFoldDB" id="A0A9P0KSD3"/>
<sequence length="95" mass="11428">MANMLKKFKSLGCLMSLKVDFLNSHLDYFPNNLGDISEEQCERFHQDIKLKHNQGHRNTSNYCWSHHRKVHQRNSYTRSFNENRERKYKSVPADK</sequence>
<protein>
    <submittedName>
        <fullName evidence="2">Uncharacterized protein</fullName>
    </submittedName>
</protein>
<proteinExistence type="predicted"/>
<gene>
    <name evidence="2" type="ORF">ACAOBT_LOCUS13375</name>
</gene>
<dbReference type="Proteomes" id="UP001152888">
    <property type="component" value="Unassembled WGS sequence"/>
</dbReference>
<reference evidence="2" key="1">
    <citation type="submission" date="2022-03" db="EMBL/GenBank/DDBJ databases">
        <authorList>
            <person name="Sayadi A."/>
        </authorList>
    </citation>
    <scope>NUCLEOTIDE SEQUENCE</scope>
</reference>
<evidence type="ECO:0000313" key="2">
    <source>
        <dbReference type="EMBL" id="CAH1979252.1"/>
    </source>
</evidence>
<dbReference type="OrthoDB" id="6744094at2759"/>
<accession>A0A9P0KSD3</accession>
<name>A0A9P0KSD3_ACAOB</name>
<evidence type="ECO:0000313" key="3">
    <source>
        <dbReference type="Proteomes" id="UP001152888"/>
    </source>
</evidence>
<dbReference type="EMBL" id="CAKOFQ010006876">
    <property type="protein sequence ID" value="CAH1979252.1"/>
    <property type="molecule type" value="Genomic_DNA"/>
</dbReference>
<dbReference type="PANTHER" id="PTHR46114:SF1">
    <property type="entry name" value="ZAD DOMAIN-CONTAINING PROTEIN"/>
    <property type="match status" value="1"/>
</dbReference>
<evidence type="ECO:0000256" key="1">
    <source>
        <dbReference type="SAM" id="MobiDB-lite"/>
    </source>
</evidence>